<dbReference type="InterPro" id="IPR036390">
    <property type="entry name" value="WH_DNA-bd_sf"/>
</dbReference>
<evidence type="ECO:0000313" key="1">
    <source>
        <dbReference type="EMBL" id="TGG80604.1"/>
    </source>
</evidence>
<comment type="caution">
    <text evidence="1">The sequence shown here is derived from an EMBL/GenBank/DDBJ whole genome shotgun (WGS) entry which is preliminary data.</text>
</comment>
<dbReference type="PANTHER" id="PTHR33204:SF29">
    <property type="entry name" value="TRANSCRIPTIONAL REGULATOR"/>
    <property type="match status" value="1"/>
</dbReference>
<dbReference type="SUPFAM" id="SSF46785">
    <property type="entry name" value="Winged helix' DNA-binding domain"/>
    <property type="match status" value="1"/>
</dbReference>
<dbReference type="InterPro" id="IPR036388">
    <property type="entry name" value="WH-like_DNA-bd_sf"/>
</dbReference>
<proteinExistence type="predicted"/>
<evidence type="ECO:0000313" key="2">
    <source>
        <dbReference type="Proteomes" id="UP000298111"/>
    </source>
</evidence>
<dbReference type="EMBL" id="RCIY01000069">
    <property type="protein sequence ID" value="TGG80604.1"/>
    <property type="molecule type" value="Genomic_DNA"/>
</dbReference>
<organism evidence="1 2">
    <name type="scientific">Streptomyces albus</name>
    <dbReference type="NCBI Taxonomy" id="1888"/>
    <lineage>
        <taxon>Bacteria</taxon>
        <taxon>Bacillati</taxon>
        <taxon>Actinomycetota</taxon>
        <taxon>Actinomycetes</taxon>
        <taxon>Kitasatosporales</taxon>
        <taxon>Streptomycetaceae</taxon>
        <taxon>Streptomyces</taxon>
    </lineage>
</organism>
<dbReference type="CDD" id="cd00090">
    <property type="entry name" value="HTH_ARSR"/>
    <property type="match status" value="1"/>
</dbReference>
<protein>
    <submittedName>
        <fullName evidence="1">Transcriptional regulator</fullName>
    </submittedName>
</protein>
<name>A0A6C1CBD6_9ACTN</name>
<dbReference type="PROSITE" id="PS51118">
    <property type="entry name" value="HTH_HXLR"/>
    <property type="match status" value="1"/>
</dbReference>
<dbReference type="InterPro" id="IPR011991">
    <property type="entry name" value="ArsR-like_HTH"/>
</dbReference>
<gene>
    <name evidence="1" type="ORF">D8771_22795</name>
</gene>
<dbReference type="InterPro" id="IPR002577">
    <property type="entry name" value="HTH_HxlR"/>
</dbReference>
<dbReference type="Gene3D" id="1.10.10.10">
    <property type="entry name" value="Winged helix-like DNA-binding domain superfamily/Winged helix DNA-binding domain"/>
    <property type="match status" value="1"/>
</dbReference>
<dbReference type="Pfam" id="PF01638">
    <property type="entry name" value="HxlR"/>
    <property type="match status" value="1"/>
</dbReference>
<dbReference type="Proteomes" id="UP000298111">
    <property type="component" value="Unassembled WGS sequence"/>
</dbReference>
<accession>A0A6C1CBD6</accession>
<dbReference type="AlphaFoldDB" id="A0A6C1CBD6"/>
<dbReference type="GeneID" id="75180581"/>
<dbReference type="RefSeq" id="WP_016470597.1">
    <property type="nucleotide sequence ID" value="NZ_BBQG01000008.1"/>
</dbReference>
<dbReference type="PANTHER" id="PTHR33204">
    <property type="entry name" value="TRANSCRIPTIONAL REGULATOR, MARR FAMILY"/>
    <property type="match status" value="1"/>
</dbReference>
<reference evidence="1 2" key="1">
    <citation type="submission" date="2018-10" db="EMBL/GenBank/DDBJ databases">
        <title>Isolation of pseudouridimycin from Streptomyces albus DSM 40763.</title>
        <authorList>
            <person name="Rosenqvist P."/>
            <person name="Metsae-Ketelae M."/>
            <person name="Virta P."/>
        </authorList>
    </citation>
    <scope>NUCLEOTIDE SEQUENCE [LARGE SCALE GENOMIC DNA]</scope>
    <source>
        <strain evidence="1 2">DSM 40763</strain>
    </source>
</reference>
<sequence>MTRRDNYVCGIDAAIDVVGGKWKVLILWELSQGPRHFGELRRGIPKVTEKVLTSHLRQLEADGIVRRQESYEGAVRRVSYALTPLGASLNDALAPLAAWGKEHLLGRGGLPARPAASA</sequence>